<dbReference type="EMBL" id="CP003537">
    <property type="protein sequence ID" value="AGH94682.1"/>
    <property type="molecule type" value="Genomic_DNA"/>
</dbReference>
<dbReference type="KEGG" id="bex:A11Q_462"/>
<keyword evidence="3" id="KW-1185">Reference proteome</keyword>
<evidence type="ECO:0000313" key="2">
    <source>
        <dbReference type="EMBL" id="AGH94682.1"/>
    </source>
</evidence>
<keyword evidence="1" id="KW-1133">Transmembrane helix</keyword>
<accession>M4V5P6</accession>
<dbReference type="Proteomes" id="UP000012040">
    <property type="component" value="Chromosome"/>
</dbReference>
<feature type="transmembrane region" description="Helical" evidence="1">
    <location>
        <begin position="6"/>
        <end position="23"/>
    </location>
</feature>
<dbReference type="HOGENOM" id="CLU_2913155_0_0_7"/>
<reference evidence="2 3" key="1">
    <citation type="journal article" date="2013" name="ISME J.">
        <title>By their genes ye shall know them: genomic signatures of predatory bacteria.</title>
        <authorList>
            <person name="Pasternak Z."/>
            <person name="Pietrokovski S."/>
            <person name="Rotem O."/>
            <person name="Gophna U."/>
            <person name="Lurie-Weinberger M.N."/>
            <person name="Jurkevitch E."/>
        </authorList>
    </citation>
    <scope>NUCLEOTIDE SEQUENCE [LARGE SCALE GENOMIC DNA]</scope>
    <source>
        <strain evidence="2 3">JSS</strain>
    </source>
</reference>
<gene>
    <name evidence="2" type="ORF">A11Q_462</name>
</gene>
<keyword evidence="1" id="KW-0812">Transmembrane</keyword>
<dbReference type="RefSeq" id="WP_015469172.1">
    <property type="nucleotide sequence ID" value="NC_020813.1"/>
</dbReference>
<proteinExistence type="predicted"/>
<dbReference type="AlphaFoldDB" id="M4V5P6"/>
<evidence type="ECO:0000256" key="1">
    <source>
        <dbReference type="SAM" id="Phobius"/>
    </source>
</evidence>
<keyword evidence="1" id="KW-0472">Membrane</keyword>
<dbReference type="PATRIC" id="fig|1184267.3.peg.469"/>
<sequence length="61" mass="6984">MATKSSYFLAVLLIANPFMLLFFQNCSPSPHQRKVASSSEITKEDLKTEVSYRVNPHLRIK</sequence>
<evidence type="ECO:0000313" key="3">
    <source>
        <dbReference type="Proteomes" id="UP000012040"/>
    </source>
</evidence>
<name>M4V5P6_9BACT</name>
<dbReference type="STRING" id="1184267.A11Q_462"/>
<organism evidence="2 3">
    <name type="scientific">Pseudobdellovibrio exovorus JSS</name>
    <dbReference type="NCBI Taxonomy" id="1184267"/>
    <lineage>
        <taxon>Bacteria</taxon>
        <taxon>Pseudomonadati</taxon>
        <taxon>Bdellovibrionota</taxon>
        <taxon>Bdellovibrionia</taxon>
        <taxon>Bdellovibrionales</taxon>
        <taxon>Pseudobdellovibrionaceae</taxon>
        <taxon>Pseudobdellovibrio</taxon>
    </lineage>
</organism>
<protein>
    <submittedName>
        <fullName evidence="2">Uncharacterized protein</fullName>
    </submittedName>
</protein>